<gene>
    <name evidence="1" type="ORF">SDC9_170402</name>
</gene>
<evidence type="ECO:0000313" key="1">
    <source>
        <dbReference type="EMBL" id="MPN23017.1"/>
    </source>
</evidence>
<dbReference type="AlphaFoldDB" id="A0A645G7Y3"/>
<protein>
    <submittedName>
        <fullName evidence="1">Uncharacterized protein</fullName>
    </submittedName>
</protein>
<name>A0A645G7Y3_9ZZZZ</name>
<reference evidence="1" key="1">
    <citation type="submission" date="2019-08" db="EMBL/GenBank/DDBJ databases">
        <authorList>
            <person name="Kucharzyk K."/>
            <person name="Murdoch R.W."/>
            <person name="Higgins S."/>
            <person name="Loffler F."/>
        </authorList>
    </citation>
    <scope>NUCLEOTIDE SEQUENCE</scope>
</reference>
<dbReference type="EMBL" id="VSSQ01071407">
    <property type="protein sequence ID" value="MPN23017.1"/>
    <property type="molecule type" value="Genomic_DNA"/>
</dbReference>
<proteinExistence type="predicted"/>
<accession>A0A645G7Y3</accession>
<comment type="caution">
    <text evidence="1">The sequence shown here is derived from an EMBL/GenBank/DDBJ whole genome shotgun (WGS) entry which is preliminary data.</text>
</comment>
<organism evidence="1">
    <name type="scientific">bioreactor metagenome</name>
    <dbReference type="NCBI Taxonomy" id="1076179"/>
    <lineage>
        <taxon>unclassified sequences</taxon>
        <taxon>metagenomes</taxon>
        <taxon>ecological metagenomes</taxon>
    </lineage>
</organism>
<sequence>MGEGVVAQVMPGGQHVPEDLLVSCDAVALHEKGGANAVPGQHIQQAQRAGGVHRAVKGEIECILLQG</sequence>